<dbReference type="PANTHER" id="PTHR36619">
    <property type="entry name" value="OS04G0208900 PROTEIN"/>
    <property type="match status" value="1"/>
</dbReference>
<evidence type="ECO:0000313" key="5">
    <source>
        <dbReference type="Proteomes" id="UP000583929"/>
    </source>
</evidence>
<accession>A0A7J6FMM6</accession>
<comment type="caution">
    <text evidence="3">The sequence shown here is derived from an EMBL/GenBank/DDBJ whole genome shotgun (WGS) entry which is preliminary data.</text>
</comment>
<dbReference type="AlphaFoldDB" id="A0A7J6FMM6"/>
<protein>
    <submittedName>
        <fullName evidence="3">Uncharacterized protein</fullName>
    </submittedName>
</protein>
<gene>
    <name evidence="3" type="ORF">F8388_000111</name>
    <name evidence="2" type="ORF">G4B88_000025</name>
    <name evidence="1" type="ORF">G4B88_012912</name>
</gene>
<dbReference type="PANTHER" id="PTHR36619:SF2">
    <property type="entry name" value="OS04G0208900 PROTEIN"/>
    <property type="match status" value="1"/>
</dbReference>
<name>A0A7J6FMM6_CANSA</name>
<organism evidence="3 4">
    <name type="scientific">Cannabis sativa</name>
    <name type="common">Hemp</name>
    <name type="synonym">Marijuana</name>
    <dbReference type="NCBI Taxonomy" id="3483"/>
    <lineage>
        <taxon>Eukaryota</taxon>
        <taxon>Viridiplantae</taxon>
        <taxon>Streptophyta</taxon>
        <taxon>Embryophyta</taxon>
        <taxon>Tracheophyta</taxon>
        <taxon>Spermatophyta</taxon>
        <taxon>Magnoliopsida</taxon>
        <taxon>eudicotyledons</taxon>
        <taxon>Gunneridae</taxon>
        <taxon>Pentapetalae</taxon>
        <taxon>rosids</taxon>
        <taxon>fabids</taxon>
        <taxon>Rosales</taxon>
        <taxon>Cannabaceae</taxon>
        <taxon>Cannabis</taxon>
    </lineage>
</organism>
<dbReference type="EMBL" id="JAATIP010000107">
    <property type="protein sequence ID" value="KAF4371944.1"/>
    <property type="molecule type" value="Genomic_DNA"/>
</dbReference>
<keyword evidence="5" id="KW-1185">Reference proteome</keyword>
<dbReference type="Proteomes" id="UP000583929">
    <property type="component" value="Unassembled WGS sequence"/>
</dbReference>
<evidence type="ECO:0000313" key="3">
    <source>
        <dbReference type="EMBL" id="KAF4371944.1"/>
    </source>
</evidence>
<evidence type="ECO:0000313" key="1">
    <source>
        <dbReference type="EMBL" id="KAF4346374.1"/>
    </source>
</evidence>
<dbReference type="EMBL" id="JAATIQ010001030">
    <property type="protein sequence ID" value="KAF4346374.1"/>
    <property type="molecule type" value="Genomic_DNA"/>
</dbReference>
<reference evidence="4 5" key="1">
    <citation type="journal article" date="2020" name="bioRxiv">
        <title>Sequence and annotation of 42 cannabis genomes reveals extensive copy number variation in cannabinoid synthesis and pathogen resistance genes.</title>
        <authorList>
            <person name="Mckernan K.J."/>
            <person name="Helbert Y."/>
            <person name="Kane L.T."/>
            <person name="Ebling H."/>
            <person name="Zhang L."/>
            <person name="Liu B."/>
            <person name="Eaton Z."/>
            <person name="Mclaughlin S."/>
            <person name="Kingan S."/>
            <person name="Baybayan P."/>
            <person name="Concepcion G."/>
            <person name="Jordan M."/>
            <person name="Riva A."/>
            <person name="Barbazuk W."/>
            <person name="Harkins T."/>
        </authorList>
    </citation>
    <scope>NUCLEOTIDE SEQUENCE [LARGE SCALE GENOMIC DNA]</scope>
    <source>
        <strain evidence="4 5">cv. Jamaican Lion 4</strain>
        <strain evidence="1">Father</strain>
        <strain evidence="3">Mother</strain>
        <tissue evidence="3">Leaf</tissue>
    </source>
</reference>
<evidence type="ECO:0000313" key="2">
    <source>
        <dbReference type="EMBL" id="KAF4360351.1"/>
    </source>
</evidence>
<sequence>MGGRAIPSSAPSTVVRPLATDDVQAYVTMRPHLNPGQKQVFRERDFKGCLPKGFRHASAPSRFVNYHTLGATSGCSSINKHTNPKKP</sequence>
<evidence type="ECO:0000313" key="4">
    <source>
        <dbReference type="Proteomes" id="UP000525078"/>
    </source>
</evidence>
<dbReference type="Proteomes" id="UP000525078">
    <property type="component" value="Unassembled WGS sequence"/>
</dbReference>
<proteinExistence type="predicted"/>
<dbReference type="EMBL" id="JAATIQ010000350">
    <property type="protein sequence ID" value="KAF4360351.1"/>
    <property type="molecule type" value="Genomic_DNA"/>
</dbReference>